<evidence type="ECO:0000313" key="2">
    <source>
        <dbReference type="Proteomes" id="UP000002571"/>
    </source>
</evidence>
<reference evidence="1" key="1">
    <citation type="submission" date="2009-10" db="EMBL/GenBank/DDBJ databases">
        <authorList>
            <consortium name="Los Alamos National Laboratory (LANL)"/>
            <consortium name="National Microbial Pathogen Data Resource (NMPDR)"/>
            <person name="Munk A.C."/>
            <person name="Tapia R."/>
            <person name="Green L."/>
            <person name="Rogers Y."/>
            <person name="Detter J.C."/>
            <person name="Bruce D."/>
            <person name="Brettin T.S."/>
            <person name="Colwell R."/>
            <person name="Huq A."/>
            <person name="Grim C.J."/>
            <person name="Hasan N.A."/>
            <person name="Vonstein V."/>
            <person name="Bartels D."/>
        </authorList>
    </citation>
    <scope>NUCLEOTIDE SEQUENCE</scope>
    <source>
        <strain evidence="1">EX25</strain>
    </source>
</reference>
<accession>A0ACA6QPL5</accession>
<dbReference type="Proteomes" id="UP000002571">
    <property type="component" value="Chromosome 1"/>
</dbReference>
<dbReference type="EMBL" id="CP001805">
    <property type="protein sequence ID" value="ACY52434.1"/>
    <property type="molecule type" value="Genomic_DNA"/>
</dbReference>
<gene>
    <name evidence="1" type="ordered locus">VEA_004276</name>
</gene>
<organism evidence="1 2">
    <name type="scientific">Vibrio antiquarius (strain Ex25)</name>
    <dbReference type="NCBI Taxonomy" id="150340"/>
    <lineage>
        <taxon>Bacteria</taxon>
        <taxon>Pseudomonadati</taxon>
        <taxon>Pseudomonadota</taxon>
        <taxon>Gammaproteobacteria</taxon>
        <taxon>Vibrionales</taxon>
        <taxon>Vibrionaceae</taxon>
        <taxon>Vibrio</taxon>
        <taxon>Vibrio diabolicus subgroup</taxon>
    </lineage>
</organism>
<keyword evidence="2" id="KW-1185">Reference proteome</keyword>
<sequence length="44" mass="4774">MSIVSLQKTKSPASWTLSSLAFKQNGASTVAPFELIKCVLGRNY</sequence>
<proteinExistence type="predicted"/>
<evidence type="ECO:0000313" key="1">
    <source>
        <dbReference type="EMBL" id="ACY52434.1"/>
    </source>
</evidence>
<name>A0ACA6QPL5_VIBAE</name>
<protein>
    <submittedName>
        <fullName evidence="1">Uncharacterized protein</fullName>
    </submittedName>
</protein>